<dbReference type="PROSITE" id="PS00668">
    <property type="entry name" value="COMPLEX1_ND1_2"/>
    <property type="match status" value="1"/>
</dbReference>
<dbReference type="InterPro" id="IPR001694">
    <property type="entry name" value="NADH_UbQ_OxRdtase_su1/FPO"/>
</dbReference>
<evidence type="ECO:0000313" key="7">
    <source>
        <dbReference type="Proteomes" id="UP000092714"/>
    </source>
</evidence>
<evidence type="ECO:0000256" key="2">
    <source>
        <dbReference type="ARBA" id="ARBA00022692"/>
    </source>
</evidence>
<organism evidence="6 7">
    <name type="scientific">Clostridium paraputrificum</name>
    <dbReference type="NCBI Taxonomy" id="29363"/>
    <lineage>
        <taxon>Bacteria</taxon>
        <taxon>Bacillati</taxon>
        <taxon>Bacillota</taxon>
        <taxon>Clostridia</taxon>
        <taxon>Eubacteriales</taxon>
        <taxon>Clostridiaceae</taxon>
        <taxon>Clostridium</taxon>
    </lineage>
</organism>
<dbReference type="OrthoDB" id="9778499at2"/>
<comment type="caution">
    <text evidence="6">The sequence shown here is derived from an EMBL/GenBank/DDBJ whole genome shotgun (WGS) entry which is preliminary data.</text>
</comment>
<feature type="transmembrane region" description="Helical" evidence="5">
    <location>
        <begin position="70"/>
        <end position="89"/>
    </location>
</feature>
<dbReference type="GO" id="GO:0005886">
    <property type="term" value="C:plasma membrane"/>
    <property type="evidence" value="ECO:0007669"/>
    <property type="project" value="TreeGrafter"/>
</dbReference>
<feature type="transmembrane region" description="Helical" evidence="5">
    <location>
        <begin position="6"/>
        <end position="29"/>
    </location>
</feature>
<evidence type="ECO:0000256" key="1">
    <source>
        <dbReference type="ARBA" id="ARBA00004141"/>
    </source>
</evidence>
<evidence type="ECO:0000256" key="3">
    <source>
        <dbReference type="ARBA" id="ARBA00022989"/>
    </source>
</evidence>
<keyword evidence="2 5" id="KW-0812">Transmembrane</keyword>
<dbReference type="EMBL" id="MAPZ01000009">
    <property type="protein sequence ID" value="OBY12246.1"/>
    <property type="molecule type" value="Genomic_DNA"/>
</dbReference>
<evidence type="ECO:0000313" key="6">
    <source>
        <dbReference type="EMBL" id="OBY12246.1"/>
    </source>
</evidence>
<name>A0A1B8RTZ9_9CLOT</name>
<protein>
    <submittedName>
        <fullName evidence="6">Carbon monoxide-induced hydrogenase proton translocating subunit CooK</fullName>
    </submittedName>
</protein>
<dbReference type="Pfam" id="PF00146">
    <property type="entry name" value="NADHdh"/>
    <property type="match status" value="1"/>
</dbReference>
<evidence type="ECO:0000256" key="4">
    <source>
        <dbReference type="ARBA" id="ARBA00023136"/>
    </source>
</evidence>
<dbReference type="AlphaFoldDB" id="A0A1B8RTZ9"/>
<proteinExistence type="predicted"/>
<keyword evidence="7" id="KW-1185">Reference proteome</keyword>
<comment type="subcellular location">
    <subcellularLocation>
        <location evidence="1">Membrane</location>
        <topology evidence="1">Multi-pass membrane protein</topology>
    </subcellularLocation>
</comment>
<feature type="transmembrane region" description="Helical" evidence="5">
    <location>
        <begin position="306"/>
        <end position="325"/>
    </location>
</feature>
<gene>
    <name evidence="6" type="ORF">CP373A1_01235</name>
</gene>
<feature type="transmembrane region" description="Helical" evidence="5">
    <location>
        <begin position="269"/>
        <end position="294"/>
    </location>
</feature>
<keyword evidence="3 5" id="KW-1133">Transmembrane helix</keyword>
<reference evidence="6 7" key="1">
    <citation type="submission" date="2016-06" db="EMBL/GenBank/DDBJ databases">
        <authorList>
            <person name="Kjaerup R.B."/>
            <person name="Dalgaard T.S."/>
            <person name="Juul-Madsen H.R."/>
        </authorList>
    </citation>
    <scope>NUCLEOTIDE SEQUENCE [LARGE SCALE GENOMIC DNA]</scope>
    <source>
        <strain evidence="6 7">373-A1</strain>
    </source>
</reference>
<dbReference type="InterPro" id="IPR052561">
    <property type="entry name" value="ComplexI_Subunit1"/>
</dbReference>
<dbReference type="Proteomes" id="UP000092714">
    <property type="component" value="Unassembled WGS sequence"/>
</dbReference>
<dbReference type="RefSeq" id="WP_065254215.1">
    <property type="nucleotide sequence ID" value="NZ_JADNCG010000002.1"/>
</dbReference>
<feature type="transmembrane region" description="Helical" evidence="5">
    <location>
        <begin position="95"/>
        <end position="120"/>
    </location>
</feature>
<dbReference type="PANTHER" id="PTHR43359:SF1">
    <property type="entry name" value="FORMATE HYDROGENLYASE SUBUNIT 4-RELATED"/>
    <property type="match status" value="1"/>
</dbReference>
<feature type="transmembrane region" description="Helical" evidence="5">
    <location>
        <begin position="183"/>
        <end position="202"/>
    </location>
</feature>
<keyword evidence="4 5" id="KW-0472">Membrane</keyword>
<evidence type="ECO:0000256" key="5">
    <source>
        <dbReference type="SAM" id="Phobius"/>
    </source>
</evidence>
<dbReference type="InterPro" id="IPR018086">
    <property type="entry name" value="NADH_UbQ_OxRdtase_su1_CS"/>
</dbReference>
<dbReference type="eggNOG" id="COG1005">
    <property type="taxonomic scope" value="Bacteria"/>
</dbReference>
<accession>A0A1B8RTZ9</accession>
<dbReference type="PANTHER" id="PTHR43359">
    <property type="entry name" value="FORMATE HYDROGENLYASE SUBUNIT 4"/>
    <property type="match status" value="1"/>
</dbReference>
<feature type="transmembrane region" description="Helical" evidence="5">
    <location>
        <begin position="242"/>
        <end position="263"/>
    </location>
</feature>
<feature type="transmembrane region" description="Helical" evidence="5">
    <location>
        <begin position="141"/>
        <end position="163"/>
    </location>
</feature>
<sequence length="326" mass="35027">MEIAKFIFHVLIFPGGLFAIAMALLMSGIDRKIVAKMQLRQGPPLLQPFYDFIKLLGKDVIVPRNALRKAFLLAPIVGLASVLIIPIFIPMYQEAFINSTADIIVIIYLLTISAVMLVVGGSSSSSPLAGIGASREVVTMLAYELPMVMSILAVCKKAGAFMGTNVSFSLLGIQGFQVADGMGLFHITLIPAAIAFLMVIPAEVGVVPFDMAEAETEICEGPLVEYSGLYLALYKLTSQIKAFIMSGLFVALFLGGKGIGVTGNATLNIILNIILFLILTLVVMFISITLVRAIAGRFKINQGLKFFWTVPAVLSLISFLAITLAM</sequence>